<evidence type="ECO:0000259" key="7">
    <source>
        <dbReference type="Pfam" id="PF10502"/>
    </source>
</evidence>
<dbReference type="InterPro" id="IPR019533">
    <property type="entry name" value="Peptidase_S26"/>
</dbReference>
<dbReference type="CDD" id="cd06530">
    <property type="entry name" value="S26_SPase_I"/>
    <property type="match status" value="1"/>
</dbReference>
<keyword evidence="6" id="KW-0732">Signal</keyword>
<dbReference type="GO" id="GO:0004252">
    <property type="term" value="F:serine-type endopeptidase activity"/>
    <property type="evidence" value="ECO:0007669"/>
    <property type="project" value="InterPro"/>
</dbReference>
<dbReference type="GO" id="GO:0005743">
    <property type="term" value="C:mitochondrial inner membrane"/>
    <property type="evidence" value="ECO:0007669"/>
    <property type="project" value="UniProtKB-SubCell"/>
</dbReference>
<accession>A0A0P0YUY1</accession>
<evidence type="ECO:0000256" key="1">
    <source>
        <dbReference type="ARBA" id="ARBA00000677"/>
    </source>
</evidence>
<comment type="similarity">
    <text evidence="2 5">Belongs to the peptidase S26 family.</text>
</comment>
<dbReference type="EMBL" id="LC052633">
    <property type="protein sequence ID" value="BAT25215.1"/>
    <property type="molecule type" value="mRNA"/>
</dbReference>
<dbReference type="NCBIfam" id="TIGR02227">
    <property type="entry name" value="sigpep_I_bact"/>
    <property type="match status" value="1"/>
</dbReference>
<feature type="signal peptide" evidence="6">
    <location>
        <begin position="1"/>
        <end position="20"/>
    </location>
</feature>
<dbReference type="InterPro" id="IPR036286">
    <property type="entry name" value="LexA/Signal_pep-like_sf"/>
</dbReference>
<protein>
    <recommendedName>
        <fullName evidence="5">Mitochondrial inner membrane protease subunit</fullName>
        <ecNumber evidence="5">3.4.21.-</ecNumber>
    </recommendedName>
</protein>
<evidence type="ECO:0000256" key="3">
    <source>
        <dbReference type="ARBA" id="ARBA00022801"/>
    </source>
</evidence>
<dbReference type="PANTHER" id="PTHR43390:SF1">
    <property type="entry name" value="CHLOROPLAST PROCESSING PEPTIDASE"/>
    <property type="match status" value="1"/>
</dbReference>
<evidence type="ECO:0000313" key="8">
    <source>
        <dbReference type="EMBL" id="BAT25215.1"/>
    </source>
</evidence>
<feature type="domain" description="Peptidase S26" evidence="7">
    <location>
        <begin position="108"/>
        <end position="266"/>
    </location>
</feature>
<keyword evidence="5" id="KW-0496">Mitochondrion</keyword>
<dbReference type="GO" id="GO:0006465">
    <property type="term" value="P:signal peptide processing"/>
    <property type="evidence" value="ECO:0007669"/>
    <property type="project" value="InterPro"/>
</dbReference>
<evidence type="ECO:0000256" key="2">
    <source>
        <dbReference type="ARBA" id="ARBA00009370"/>
    </source>
</evidence>
<feature type="active site" evidence="4">
    <location>
        <position position="134"/>
    </location>
</feature>
<reference evidence="8" key="1">
    <citation type="submission" date="2015-04" db="EMBL/GenBank/DDBJ databases">
        <title>Plastid of Nitzschia.</title>
        <authorList>
            <person name="Kamikawa R."/>
        </authorList>
    </citation>
    <scope>NUCLEOTIDE SEQUENCE</scope>
</reference>
<comment type="catalytic activity">
    <reaction evidence="1">
        <text>Cleavage of hydrophobic, N-terminal signal or leader sequences from secreted and periplasmic proteins.</text>
        <dbReference type="EC" id="3.4.21.89"/>
    </reaction>
</comment>
<gene>
    <name evidence="8" type="primary">tpp</name>
</gene>
<dbReference type="PRINTS" id="PR00727">
    <property type="entry name" value="LEADERPTASE"/>
</dbReference>
<keyword evidence="5" id="KW-0472">Membrane</keyword>
<feature type="chain" id="PRO_5006057762" description="Mitochondrial inner membrane protease subunit" evidence="6">
    <location>
        <begin position="21"/>
        <end position="276"/>
    </location>
</feature>
<sequence length="276" mass="31628">MKNGRVIVVFWALTALETSCFQIPLPVFSYLSHIPTDHKPQSAVPTLRPNNSRVSPLFHSLNSNLFGSLDDYQENHNELSEDSEDNDFPSWWRYLPKWMQRPETEHWIRIIKWLGVALLLRLFVMEPRTVVSSSMYPTNQVGDYLLVDKVSPRLLPLARQDCVVFRAPEAFYTKGASQEEKIALLKRVVAIEGDTVEMKDGTLFINGLAQHEPYIAESARYSFDPLEVPPGFVLVLGDNRNHSYDSHVWGFLPTELVFGKVFARAWPLQRMGRSGH</sequence>
<dbReference type="PANTHER" id="PTHR43390">
    <property type="entry name" value="SIGNAL PEPTIDASE I"/>
    <property type="match status" value="1"/>
</dbReference>
<keyword evidence="5" id="KW-0645">Protease</keyword>
<keyword evidence="5" id="KW-0999">Mitochondrion inner membrane</keyword>
<dbReference type="EC" id="3.4.21.-" evidence="5"/>
<organism evidence="8">
    <name type="scientific">Nitzschia sp. IriIs04</name>
    <dbReference type="NCBI Taxonomy" id="1444690"/>
    <lineage>
        <taxon>Eukaryota</taxon>
        <taxon>Sar</taxon>
        <taxon>Stramenopiles</taxon>
        <taxon>Ochrophyta</taxon>
        <taxon>Bacillariophyta</taxon>
        <taxon>Bacillariophyceae</taxon>
        <taxon>Bacillariophycidae</taxon>
        <taxon>Bacillariales</taxon>
        <taxon>Bacillariaceae</taxon>
        <taxon>Nitzschia</taxon>
    </lineage>
</organism>
<dbReference type="InterPro" id="IPR000223">
    <property type="entry name" value="Pept_S26A_signal_pept_1"/>
</dbReference>
<dbReference type="GO" id="GO:0009003">
    <property type="term" value="F:signal peptidase activity"/>
    <property type="evidence" value="ECO:0007669"/>
    <property type="project" value="UniProtKB-EC"/>
</dbReference>
<dbReference type="SUPFAM" id="SSF51306">
    <property type="entry name" value="LexA/Signal peptidase"/>
    <property type="match status" value="1"/>
</dbReference>
<dbReference type="Pfam" id="PF10502">
    <property type="entry name" value="Peptidase_S26"/>
    <property type="match status" value="1"/>
</dbReference>
<evidence type="ECO:0000256" key="5">
    <source>
        <dbReference type="RuleBase" id="RU362041"/>
    </source>
</evidence>
<dbReference type="PROSITE" id="PS00761">
    <property type="entry name" value="SPASE_I_3"/>
    <property type="match status" value="1"/>
</dbReference>
<feature type="active site" evidence="4">
    <location>
        <position position="186"/>
    </location>
</feature>
<comment type="subcellular location">
    <subcellularLocation>
        <location evidence="5">Mitochondrion inner membrane</location>
    </subcellularLocation>
</comment>
<keyword evidence="3 5" id="KW-0378">Hydrolase</keyword>
<evidence type="ECO:0000256" key="4">
    <source>
        <dbReference type="PIRSR" id="PIRSR600223-1"/>
    </source>
</evidence>
<dbReference type="InterPro" id="IPR019758">
    <property type="entry name" value="Pept_S26A_signal_pept_1_CS"/>
</dbReference>
<proteinExistence type="evidence at transcript level"/>
<name>A0A0P0YUY1_9STRA</name>
<evidence type="ECO:0000256" key="6">
    <source>
        <dbReference type="SAM" id="SignalP"/>
    </source>
</evidence>
<dbReference type="Gene3D" id="2.10.109.10">
    <property type="entry name" value="Umud Fragment, subunit A"/>
    <property type="match status" value="1"/>
</dbReference>
<dbReference type="AlphaFoldDB" id="A0A0P0YUY1"/>